<dbReference type="EMBL" id="JAHXRS010000015">
    <property type="protein sequence ID" value="MBW6395275.1"/>
    <property type="molecule type" value="Genomic_DNA"/>
</dbReference>
<sequence>MRLIWPFPEPEKVRVDAAFLDSAYPRWRQNAGLTPAEHPGADLNVQGTSGDGDLGYPVVAVAEGRVVHARAHKVWGQIVLLEHDLPGLGRFWTQYAHLLFAVVREGDWVMAGEPVGSIGKGDPVRPFLAHLHWEVRRSPIPPDAWPGTNRAYIQEHYLDPVAFVRQNYSPARRYYRAGVVLFNPTRQELGPGVVNLERPDQAQVALRRL</sequence>
<dbReference type="Gene3D" id="2.70.70.10">
    <property type="entry name" value="Glucose Permease (Domain IIA)"/>
    <property type="match status" value="1"/>
</dbReference>
<dbReference type="InterPro" id="IPR011055">
    <property type="entry name" value="Dup_hybrid_motif"/>
</dbReference>
<dbReference type="InterPro" id="IPR016047">
    <property type="entry name" value="M23ase_b-sheet_dom"/>
</dbReference>
<organism evidence="2 3">
    <name type="scientific">Thermus brevis</name>
    <dbReference type="NCBI Taxonomy" id="2862456"/>
    <lineage>
        <taxon>Bacteria</taxon>
        <taxon>Thermotogati</taxon>
        <taxon>Deinococcota</taxon>
        <taxon>Deinococci</taxon>
        <taxon>Thermales</taxon>
        <taxon>Thermaceae</taxon>
        <taxon>Thermus</taxon>
    </lineage>
</organism>
<accession>A0ABS6ZZ20</accession>
<protein>
    <submittedName>
        <fullName evidence="2">M23 family metallopeptidase</fullName>
    </submittedName>
</protein>
<dbReference type="CDD" id="cd12797">
    <property type="entry name" value="M23_peptidase"/>
    <property type="match status" value="1"/>
</dbReference>
<gene>
    <name evidence="2" type="ORF">KZX47_08960</name>
</gene>
<evidence type="ECO:0000313" key="3">
    <source>
        <dbReference type="Proteomes" id="UP000724268"/>
    </source>
</evidence>
<dbReference type="PANTHER" id="PTHR21666">
    <property type="entry name" value="PEPTIDASE-RELATED"/>
    <property type="match status" value="1"/>
</dbReference>
<dbReference type="PANTHER" id="PTHR21666:SF270">
    <property type="entry name" value="MUREIN HYDROLASE ACTIVATOR ENVC"/>
    <property type="match status" value="1"/>
</dbReference>
<feature type="domain" description="M23ase beta-sheet core" evidence="1">
    <location>
        <begin position="48"/>
        <end position="138"/>
    </location>
</feature>
<proteinExistence type="predicted"/>
<dbReference type="SUPFAM" id="SSF51261">
    <property type="entry name" value="Duplicated hybrid motif"/>
    <property type="match status" value="1"/>
</dbReference>
<dbReference type="Pfam" id="PF01551">
    <property type="entry name" value="Peptidase_M23"/>
    <property type="match status" value="1"/>
</dbReference>
<dbReference type="InterPro" id="IPR050570">
    <property type="entry name" value="Cell_wall_metabolism_enzyme"/>
</dbReference>
<evidence type="ECO:0000313" key="2">
    <source>
        <dbReference type="EMBL" id="MBW6395275.1"/>
    </source>
</evidence>
<comment type="caution">
    <text evidence="2">The sequence shown here is derived from an EMBL/GenBank/DDBJ whole genome shotgun (WGS) entry which is preliminary data.</text>
</comment>
<keyword evidence="3" id="KW-1185">Reference proteome</keyword>
<name>A0ABS6ZZ20_9DEIN</name>
<evidence type="ECO:0000259" key="1">
    <source>
        <dbReference type="Pfam" id="PF01551"/>
    </source>
</evidence>
<dbReference type="Proteomes" id="UP000724268">
    <property type="component" value="Unassembled WGS sequence"/>
</dbReference>
<reference evidence="2 3" key="1">
    <citation type="submission" date="2021-07" db="EMBL/GenBank/DDBJ databases">
        <title>Thermus aquaticus gen. n. and sp. n., a nonsporulating extreme thermophile.</title>
        <authorList>
            <person name="Hu C.-J."/>
            <person name="Li W.-J."/>
            <person name="Xian W.-D."/>
        </authorList>
    </citation>
    <scope>NUCLEOTIDE SEQUENCE [LARGE SCALE GENOMIC DNA]</scope>
    <source>
        <strain evidence="2 3">SYSU G05001</strain>
    </source>
</reference>